<proteinExistence type="predicted"/>
<evidence type="ECO:0000256" key="1">
    <source>
        <dbReference type="SAM" id="MobiDB-lite"/>
    </source>
</evidence>
<dbReference type="AlphaFoldDB" id="L7W257"/>
<name>L7W257_9BACT</name>
<organism evidence="2">
    <name type="scientific">uncultured bacterium A1Q1_fos_2111</name>
    <dbReference type="NCBI Taxonomy" id="1256563"/>
    <lineage>
        <taxon>Bacteria</taxon>
        <taxon>environmental samples</taxon>
    </lineage>
</organism>
<protein>
    <submittedName>
        <fullName evidence="2">Uncharacterized protein</fullName>
    </submittedName>
</protein>
<accession>L7W257</accession>
<reference evidence="2" key="1">
    <citation type="submission" date="2012-09" db="EMBL/GenBank/DDBJ databases">
        <title>Metagenomic Characterization of a Microbial Community in Wastewater Detects High Levels of Antibiotic Resistance.</title>
        <authorList>
            <person name="Abrams M."/>
            <person name="Caldwell A."/>
            <person name="Vandaei E."/>
            <person name="Lee W."/>
            <person name="Perrott J."/>
            <person name="Khan S.Y."/>
            <person name="Ta J."/>
            <person name="Romero D."/>
            <person name="Nguyen V."/>
            <person name="Pourmand N."/>
            <person name="Ouverney C.C."/>
        </authorList>
    </citation>
    <scope>NUCLEOTIDE SEQUENCE</scope>
</reference>
<feature type="region of interest" description="Disordered" evidence="1">
    <location>
        <begin position="1"/>
        <end position="42"/>
    </location>
</feature>
<sequence>MKLTLRGGVDESLTSTIRLPDQTNDNDRPSDPVATDNSPVTL</sequence>
<feature type="compositionally biased region" description="Polar residues" evidence="1">
    <location>
        <begin position="12"/>
        <end position="23"/>
    </location>
</feature>
<dbReference type="EMBL" id="JX649910">
    <property type="protein sequence ID" value="AGC72715.1"/>
    <property type="molecule type" value="Genomic_DNA"/>
</dbReference>
<evidence type="ECO:0000313" key="2">
    <source>
        <dbReference type="EMBL" id="AGC72715.1"/>
    </source>
</evidence>